<reference evidence="2" key="1">
    <citation type="journal article" date="2019" name="Int. J. Syst. Evol. Microbiol.">
        <title>The Global Catalogue of Microorganisms (GCM) 10K type strain sequencing project: providing services to taxonomists for standard genome sequencing and annotation.</title>
        <authorList>
            <consortium name="The Broad Institute Genomics Platform"/>
            <consortium name="The Broad Institute Genome Sequencing Center for Infectious Disease"/>
            <person name="Wu L."/>
            <person name="Ma J."/>
        </authorList>
    </citation>
    <scope>NUCLEOTIDE SEQUENCE [LARGE SCALE GENOMIC DNA]</scope>
    <source>
        <strain evidence="2">JCM 17923</strain>
    </source>
</reference>
<dbReference type="Proteomes" id="UP001501153">
    <property type="component" value="Unassembled WGS sequence"/>
</dbReference>
<evidence type="ECO:0000313" key="1">
    <source>
        <dbReference type="EMBL" id="GAA4364271.1"/>
    </source>
</evidence>
<evidence type="ECO:0000313" key="2">
    <source>
        <dbReference type="Proteomes" id="UP001501153"/>
    </source>
</evidence>
<organism evidence="1 2">
    <name type="scientific">Hymenobacter saemangeumensis</name>
    <dbReference type="NCBI Taxonomy" id="1084522"/>
    <lineage>
        <taxon>Bacteria</taxon>
        <taxon>Pseudomonadati</taxon>
        <taxon>Bacteroidota</taxon>
        <taxon>Cytophagia</taxon>
        <taxon>Cytophagales</taxon>
        <taxon>Hymenobacteraceae</taxon>
        <taxon>Hymenobacter</taxon>
    </lineage>
</organism>
<keyword evidence="2" id="KW-1185">Reference proteome</keyword>
<dbReference type="EMBL" id="BAABGZ010000071">
    <property type="protein sequence ID" value="GAA4364271.1"/>
    <property type="molecule type" value="Genomic_DNA"/>
</dbReference>
<protein>
    <submittedName>
        <fullName evidence="1">Uncharacterized protein</fullName>
    </submittedName>
</protein>
<proteinExistence type="predicted"/>
<gene>
    <name evidence="1" type="ORF">GCM10023185_33650</name>
</gene>
<comment type="caution">
    <text evidence="1">The sequence shown here is derived from an EMBL/GenBank/DDBJ whole genome shotgun (WGS) entry which is preliminary data.</text>
</comment>
<accession>A0ABP8INH0</accession>
<name>A0ABP8INH0_9BACT</name>
<sequence length="117" mass="12953">MSSDGIPNGVVAKSMADFLTLLPYGVGLIIAVLDAQLDHQEAPSRFSDARAKIGPERVEYYWKKGEADVEAEVDGRANYLYWLQETFGLQAASDPVTLILVALESRPNFDEWVASFE</sequence>